<dbReference type="Proteomes" id="UP000823388">
    <property type="component" value="Chromosome 1K"/>
</dbReference>
<dbReference type="GO" id="GO:0016616">
    <property type="term" value="F:oxidoreductase activity, acting on the CH-OH group of donors, NAD or NADP as acceptor"/>
    <property type="evidence" value="ECO:0007669"/>
    <property type="project" value="TreeGrafter"/>
</dbReference>
<dbReference type="Gene3D" id="3.40.50.720">
    <property type="entry name" value="NAD(P)-binding Rossmann-like Domain"/>
    <property type="match status" value="2"/>
</dbReference>
<dbReference type="Pfam" id="PF01370">
    <property type="entry name" value="Epimerase"/>
    <property type="match status" value="1"/>
</dbReference>
<dbReference type="AlphaFoldDB" id="A0A8T0XF43"/>
<dbReference type="Pfam" id="PF13460">
    <property type="entry name" value="NAD_binding_10"/>
    <property type="match status" value="1"/>
</dbReference>
<keyword evidence="1" id="KW-0560">Oxidoreductase</keyword>
<dbReference type="PANTHER" id="PTHR10366">
    <property type="entry name" value="NAD DEPENDENT EPIMERASE/DEHYDRATASE"/>
    <property type="match status" value="1"/>
</dbReference>
<accession>A0A8T0XF43</accession>
<dbReference type="EMBL" id="CM029037">
    <property type="protein sequence ID" value="KAG2656516.1"/>
    <property type="molecule type" value="Genomic_DNA"/>
</dbReference>
<evidence type="ECO:0000313" key="5">
    <source>
        <dbReference type="Proteomes" id="UP000823388"/>
    </source>
</evidence>
<evidence type="ECO:0000259" key="2">
    <source>
        <dbReference type="Pfam" id="PF01370"/>
    </source>
</evidence>
<comment type="caution">
    <text evidence="4">The sequence shown here is derived from an EMBL/GenBank/DDBJ whole genome shotgun (WGS) entry which is preliminary data.</text>
</comment>
<reference evidence="4" key="1">
    <citation type="submission" date="2020-05" db="EMBL/GenBank/DDBJ databases">
        <title>WGS assembly of Panicum virgatum.</title>
        <authorList>
            <person name="Lovell J.T."/>
            <person name="Jenkins J."/>
            <person name="Shu S."/>
            <person name="Juenger T.E."/>
            <person name="Schmutz J."/>
        </authorList>
    </citation>
    <scope>NUCLEOTIDE SEQUENCE</scope>
    <source>
        <strain evidence="4">AP13</strain>
    </source>
</reference>
<dbReference type="PANTHER" id="PTHR10366:SF837">
    <property type="entry name" value="ANTHOCYANIDIN REDUCTASE"/>
    <property type="match status" value="1"/>
</dbReference>
<dbReference type="InterPro" id="IPR016040">
    <property type="entry name" value="NAD(P)-bd_dom"/>
</dbReference>
<dbReference type="SUPFAM" id="SSF51735">
    <property type="entry name" value="NAD(P)-binding Rossmann-fold domains"/>
    <property type="match status" value="1"/>
</dbReference>
<gene>
    <name evidence="4" type="ORF">PVAP13_1KG084800</name>
</gene>
<sequence>MASAAAGEERKKTACVTGGNGYIASLLIKMLLEEGYAVKTTVRHPEDKESNSHLEDLQKLGSLEVFRADLSEEGSYDDAVAGTVKRVVLTSSTAAVSSRPLEGNGNVLGEDSWSDVDYLTAKRTGLWAYPVSKVLIERAATEFAAENGVSLVTLCPSVTVGEAPDRQVYTTVPAILSLLSGDEEELSVLKGIERASGSVPLVHVEDVCRADIFAAETAADGRYIVNGLDTTIADMARFLADKYPQYNVDTNNLSGDVLEKPIALLPSTKLEKEGFEFKYKMLEKLYENMVEYGKELGILTN</sequence>
<dbReference type="InterPro" id="IPR036291">
    <property type="entry name" value="NAD(P)-bd_dom_sf"/>
</dbReference>
<dbReference type="InterPro" id="IPR001509">
    <property type="entry name" value="Epimerase_deHydtase"/>
</dbReference>
<feature type="domain" description="NAD(P)-binding" evidence="3">
    <location>
        <begin position="18"/>
        <end position="94"/>
    </location>
</feature>
<feature type="domain" description="NAD-dependent epimerase/dehydratase" evidence="2">
    <location>
        <begin position="126"/>
        <end position="221"/>
    </location>
</feature>
<organism evidence="4 5">
    <name type="scientific">Panicum virgatum</name>
    <name type="common">Blackwell switchgrass</name>
    <dbReference type="NCBI Taxonomy" id="38727"/>
    <lineage>
        <taxon>Eukaryota</taxon>
        <taxon>Viridiplantae</taxon>
        <taxon>Streptophyta</taxon>
        <taxon>Embryophyta</taxon>
        <taxon>Tracheophyta</taxon>
        <taxon>Spermatophyta</taxon>
        <taxon>Magnoliopsida</taxon>
        <taxon>Liliopsida</taxon>
        <taxon>Poales</taxon>
        <taxon>Poaceae</taxon>
        <taxon>PACMAD clade</taxon>
        <taxon>Panicoideae</taxon>
        <taxon>Panicodae</taxon>
        <taxon>Paniceae</taxon>
        <taxon>Panicinae</taxon>
        <taxon>Panicum</taxon>
        <taxon>Panicum sect. Hiantes</taxon>
    </lineage>
</organism>
<proteinExistence type="predicted"/>
<protein>
    <recommendedName>
        <fullName evidence="6">NAD-dependent epimerase/dehydratase domain-containing protein</fullName>
    </recommendedName>
</protein>
<evidence type="ECO:0008006" key="6">
    <source>
        <dbReference type="Google" id="ProtNLM"/>
    </source>
</evidence>
<evidence type="ECO:0000313" key="4">
    <source>
        <dbReference type="EMBL" id="KAG2656516.1"/>
    </source>
</evidence>
<dbReference type="GO" id="GO:0009813">
    <property type="term" value="P:flavonoid biosynthetic process"/>
    <property type="evidence" value="ECO:0007669"/>
    <property type="project" value="UniProtKB-KW"/>
</dbReference>
<evidence type="ECO:0000256" key="1">
    <source>
        <dbReference type="ARBA" id="ARBA00023002"/>
    </source>
</evidence>
<evidence type="ECO:0000259" key="3">
    <source>
        <dbReference type="Pfam" id="PF13460"/>
    </source>
</evidence>
<name>A0A8T0XF43_PANVG</name>
<dbReference type="InterPro" id="IPR050425">
    <property type="entry name" value="NAD(P)_dehydrat-like"/>
</dbReference>
<keyword evidence="5" id="KW-1185">Reference proteome</keyword>